<feature type="transmembrane region" description="Helical" evidence="11">
    <location>
        <begin position="387"/>
        <end position="407"/>
    </location>
</feature>
<evidence type="ECO:0000313" key="12">
    <source>
        <dbReference type="EMBL" id="GAA6168943.1"/>
    </source>
</evidence>
<keyword evidence="4" id="KW-0050">Antiport</keyword>
<dbReference type="EMBL" id="BAABWN010000009">
    <property type="protein sequence ID" value="GAA6168943.1"/>
    <property type="molecule type" value="Genomic_DNA"/>
</dbReference>
<reference evidence="12 13" key="1">
    <citation type="submission" date="2024-04" db="EMBL/GenBank/DDBJ databases">
        <title>Draft genome sequence of Sessilibacter corallicola NBRC 116591.</title>
        <authorList>
            <person name="Miyakawa T."/>
            <person name="Kusuya Y."/>
            <person name="Miura T."/>
        </authorList>
    </citation>
    <scope>NUCLEOTIDE SEQUENCE [LARGE SCALE GENOMIC DNA]</scope>
    <source>
        <strain evidence="12 13">KU-00831-HH</strain>
    </source>
</reference>
<evidence type="ECO:0000256" key="6">
    <source>
        <dbReference type="ARBA" id="ARBA00022692"/>
    </source>
</evidence>
<keyword evidence="13" id="KW-1185">Reference proteome</keyword>
<dbReference type="InterPro" id="IPR002528">
    <property type="entry name" value="MATE_fam"/>
</dbReference>
<keyword evidence="8" id="KW-0406">Ion transport</keyword>
<keyword evidence="3" id="KW-0813">Transport</keyword>
<evidence type="ECO:0000256" key="7">
    <source>
        <dbReference type="ARBA" id="ARBA00022989"/>
    </source>
</evidence>
<dbReference type="NCBIfam" id="TIGR00797">
    <property type="entry name" value="matE"/>
    <property type="match status" value="1"/>
</dbReference>
<dbReference type="RefSeq" id="WP_353303625.1">
    <property type="nucleotide sequence ID" value="NZ_BAABWN010000009.1"/>
</dbReference>
<feature type="transmembrane region" description="Helical" evidence="11">
    <location>
        <begin position="192"/>
        <end position="216"/>
    </location>
</feature>
<keyword evidence="7 11" id="KW-1133">Transmembrane helix</keyword>
<evidence type="ECO:0000256" key="10">
    <source>
        <dbReference type="ARBA" id="ARBA00031636"/>
    </source>
</evidence>
<keyword evidence="6 11" id="KW-0812">Transmembrane</keyword>
<accession>A0ABQ0ABB2</accession>
<evidence type="ECO:0000256" key="11">
    <source>
        <dbReference type="SAM" id="Phobius"/>
    </source>
</evidence>
<dbReference type="InterPro" id="IPR044644">
    <property type="entry name" value="DinF-like"/>
</dbReference>
<keyword evidence="9 11" id="KW-0472">Membrane</keyword>
<evidence type="ECO:0000256" key="5">
    <source>
        <dbReference type="ARBA" id="ARBA00022475"/>
    </source>
</evidence>
<feature type="transmembrane region" description="Helical" evidence="11">
    <location>
        <begin position="134"/>
        <end position="156"/>
    </location>
</feature>
<dbReference type="Proteomes" id="UP001465153">
    <property type="component" value="Unassembled WGS sequence"/>
</dbReference>
<dbReference type="CDD" id="cd13136">
    <property type="entry name" value="MATE_DinF_like"/>
    <property type="match status" value="1"/>
</dbReference>
<feature type="transmembrane region" description="Helical" evidence="11">
    <location>
        <begin position="246"/>
        <end position="265"/>
    </location>
</feature>
<dbReference type="PANTHER" id="PTHR43298:SF2">
    <property type="entry name" value="FMN_FAD EXPORTER YEEO-RELATED"/>
    <property type="match status" value="1"/>
</dbReference>
<feature type="transmembrane region" description="Helical" evidence="11">
    <location>
        <begin position="12"/>
        <end position="34"/>
    </location>
</feature>
<proteinExistence type="inferred from homology"/>
<evidence type="ECO:0000256" key="9">
    <source>
        <dbReference type="ARBA" id="ARBA00023136"/>
    </source>
</evidence>
<organism evidence="12 13">
    <name type="scientific">Sessilibacter corallicola</name>
    <dbReference type="NCBI Taxonomy" id="2904075"/>
    <lineage>
        <taxon>Bacteria</taxon>
        <taxon>Pseudomonadati</taxon>
        <taxon>Pseudomonadota</taxon>
        <taxon>Gammaproteobacteria</taxon>
        <taxon>Cellvibrionales</taxon>
        <taxon>Cellvibrionaceae</taxon>
        <taxon>Sessilibacter</taxon>
    </lineage>
</organism>
<evidence type="ECO:0000256" key="3">
    <source>
        <dbReference type="ARBA" id="ARBA00022448"/>
    </source>
</evidence>
<comment type="subcellular location">
    <subcellularLocation>
        <location evidence="1">Cell inner membrane</location>
        <topology evidence="1">Multi-pass membrane protein</topology>
    </subcellularLocation>
</comment>
<keyword evidence="5" id="KW-1003">Cell membrane</keyword>
<feature type="transmembrane region" description="Helical" evidence="11">
    <location>
        <begin position="163"/>
        <end position="186"/>
    </location>
</feature>
<dbReference type="PIRSF" id="PIRSF006603">
    <property type="entry name" value="DinF"/>
    <property type="match status" value="1"/>
</dbReference>
<comment type="caution">
    <text evidence="12">The sequence shown here is derived from an EMBL/GenBank/DDBJ whole genome shotgun (WGS) entry which is preliminary data.</text>
</comment>
<feature type="transmembrane region" description="Helical" evidence="11">
    <location>
        <begin position="46"/>
        <end position="68"/>
    </location>
</feature>
<evidence type="ECO:0000256" key="1">
    <source>
        <dbReference type="ARBA" id="ARBA00004429"/>
    </source>
</evidence>
<feature type="transmembrane region" description="Helical" evidence="11">
    <location>
        <begin position="358"/>
        <end position="375"/>
    </location>
</feature>
<dbReference type="Pfam" id="PF01554">
    <property type="entry name" value="MatE"/>
    <property type="match status" value="2"/>
</dbReference>
<protein>
    <recommendedName>
        <fullName evidence="10">Multidrug-efflux transporter</fullName>
    </recommendedName>
</protein>
<comment type="similarity">
    <text evidence="2">Belongs to the multi antimicrobial extrusion (MATE) (TC 2.A.66.1) family.</text>
</comment>
<feature type="transmembrane region" description="Helical" evidence="11">
    <location>
        <begin position="321"/>
        <end position="346"/>
    </location>
</feature>
<evidence type="ECO:0000256" key="4">
    <source>
        <dbReference type="ARBA" id="ARBA00022449"/>
    </source>
</evidence>
<feature type="transmembrane region" description="Helical" evidence="11">
    <location>
        <begin position="277"/>
        <end position="300"/>
    </location>
</feature>
<dbReference type="InterPro" id="IPR050222">
    <property type="entry name" value="MATE_MdtK"/>
</dbReference>
<gene>
    <name evidence="12" type="primary">dinF</name>
    <name evidence="12" type="ORF">NBRC116591_27540</name>
</gene>
<feature type="transmembrane region" description="Helical" evidence="11">
    <location>
        <begin position="413"/>
        <end position="434"/>
    </location>
</feature>
<evidence type="ECO:0000313" key="13">
    <source>
        <dbReference type="Proteomes" id="UP001465153"/>
    </source>
</evidence>
<dbReference type="InterPro" id="IPR048279">
    <property type="entry name" value="MdtK-like"/>
</dbReference>
<feature type="transmembrane region" description="Helical" evidence="11">
    <location>
        <begin position="89"/>
        <end position="114"/>
    </location>
</feature>
<dbReference type="PANTHER" id="PTHR43298">
    <property type="entry name" value="MULTIDRUG RESISTANCE PROTEIN NORM-RELATED"/>
    <property type="match status" value="1"/>
</dbReference>
<evidence type="ECO:0000256" key="2">
    <source>
        <dbReference type="ARBA" id="ARBA00010199"/>
    </source>
</evidence>
<evidence type="ECO:0000256" key="8">
    <source>
        <dbReference type="ARBA" id="ARBA00023065"/>
    </source>
</evidence>
<sequence length="445" mass="48967">MRQKSKSEVSHSQIFHLAWPMIISNLTVPLLGIVDTAILGHLDNSIYLAAVATGSGLLTFLLWSFGFLKMGTSGIVARAYGAKDFNQIIACLWQSGTLALVLGVALLGVQWLLFPVLIKLINPNPEVFPLALEYAQIRMLAAPFTLANYVIVGWFIGRQNTKIPLLLLVVINVLNIIFDYAFIVGWDLKSEGAAWASVLADVLGCLLGLVLIYRFLLNDGIELKVPFASVFNKSAFKKLFQINSDLFIRTSFLLGVLLFFNSQSARLGQDILSANAILLQIVAVISYGLDGFAHAAEALVGKATGAKDDRAFQSACVKSGIWALITAIALSIVLLIGQSSIIQLFTDIPSVMAVAEQYYFWLIGFALVSFLGYHLDGIFIGWGEVKFMRISMIFCTLGVFFPVWYLTQSMGNHGLWLAFLLFNFFRGVSLLVFLNSKKRINLGVI</sequence>
<name>A0ABQ0ABB2_9GAMM</name>